<name>A0A1Y1S6G7_9MICR</name>
<evidence type="ECO:0000313" key="3">
    <source>
        <dbReference type="Proteomes" id="UP000192639"/>
    </source>
</evidence>
<dbReference type="EMBL" id="LWDP01000035">
    <property type="protein sequence ID" value="ORD94025.1"/>
    <property type="molecule type" value="Genomic_DNA"/>
</dbReference>
<proteinExistence type="predicted"/>
<feature type="signal peptide" evidence="1">
    <location>
        <begin position="1"/>
        <end position="23"/>
    </location>
</feature>
<feature type="chain" id="PRO_5013095896" evidence="1">
    <location>
        <begin position="24"/>
        <end position="118"/>
    </location>
</feature>
<comment type="caution">
    <text evidence="2">The sequence shown here is derived from an EMBL/GenBank/DDBJ whole genome shotgun (WGS) entry which is preliminary data.</text>
</comment>
<reference evidence="2 3" key="1">
    <citation type="journal article" date="2017" name="Environ. Microbiol.">
        <title>Decay of the glycolytic pathway and adaptation to intranuclear parasitism within Enterocytozoonidae microsporidia.</title>
        <authorList>
            <person name="Wiredu Boakye D."/>
            <person name="Jaroenlak P."/>
            <person name="Prachumwat A."/>
            <person name="Williams T.A."/>
            <person name="Bateman K.S."/>
            <person name="Itsathitphaisarn O."/>
            <person name="Sritunyalucksana K."/>
            <person name="Paszkiewicz K.H."/>
            <person name="Moore K.A."/>
            <person name="Stentiford G.D."/>
            <person name="Williams B.A."/>
        </authorList>
    </citation>
    <scope>NUCLEOTIDE SEQUENCE [LARGE SCALE GENOMIC DNA]</scope>
    <source>
        <strain evidence="2 3">GB1</strain>
    </source>
</reference>
<organism evidence="2 3">
    <name type="scientific">Enterospora canceri</name>
    <dbReference type="NCBI Taxonomy" id="1081671"/>
    <lineage>
        <taxon>Eukaryota</taxon>
        <taxon>Fungi</taxon>
        <taxon>Fungi incertae sedis</taxon>
        <taxon>Microsporidia</taxon>
        <taxon>Enterocytozoonidae</taxon>
        <taxon>Enterospora</taxon>
    </lineage>
</organism>
<evidence type="ECO:0000313" key="2">
    <source>
        <dbReference type="EMBL" id="ORD94025.1"/>
    </source>
</evidence>
<dbReference type="Proteomes" id="UP000192639">
    <property type="component" value="Unassembled WGS sequence"/>
</dbReference>
<accession>A0A1Y1S6G7</accession>
<sequence length="118" mass="13563">MALPQWWQNWAALAANLVARSWGMLKLATQAVGRGGDLVDARQKKKRKLMHRLWTVTWQAAQQKAAPKRAMESTQTLHRVGSISRLRSRTWPRLARQRIRASLRQIPSCDRSPIRIAT</sequence>
<dbReference type="VEuPathDB" id="MicrosporidiaDB:ECANGB1_2656"/>
<keyword evidence="1" id="KW-0732">Signal</keyword>
<keyword evidence="3" id="KW-1185">Reference proteome</keyword>
<gene>
    <name evidence="2" type="ORF">ECANGB1_2656</name>
</gene>
<protein>
    <submittedName>
        <fullName evidence="2">Uncharacterized protein</fullName>
    </submittedName>
</protein>
<evidence type="ECO:0000256" key="1">
    <source>
        <dbReference type="SAM" id="SignalP"/>
    </source>
</evidence>
<dbReference type="AlphaFoldDB" id="A0A1Y1S6G7"/>